<feature type="compositionally biased region" description="Low complexity" evidence="1">
    <location>
        <begin position="1897"/>
        <end position="1910"/>
    </location>
</feature>
<feature type="region of interest" description="Disordered" evidence="1">
    <location>
        <begin position="1887"/>
        <end position="1910"/>
    </location>
</feature>
<feature type="region of interest" description="Disordered" evidence="1">
    <location>
        <begin position="362"/>
        <end position="387"/>
    </location>
</feature>
<feature type="compositionally biased region" description="Polar residues" evidence="1">
    <location>
        <begin position="1843"/>
        <end position="1874"/>
    </location>
</feature>
<feature type="region of interest" description="Disordered" evidence="1">
    <location>
        <begin position="166"/>
        <end position="185"/>
    </location>
</feature>
<gene>
    <name evidence="2" type="ORF">ACAOBT_LOCUS3806</name>
</gene>
<feature type="region of interest" description="Disordered" evidence="1">
    <location>
        <begin position="1613"/>
        <end position="1739"/>
    </location>
</feature>
<evidence type="ECO:0000256" key="1">
    <source>
        <dbReference type="SAM" id="MobiDB-lite"/>
    </source>
</evidence>
<feature type="region of interest" description="Disordered" evidence="1">
    <location>
        <begin position="1"/>
        <end position="39"/>
    </location>
</feature>
<feature type="compositionally biased region" description="Low complexity" evidence="1">
    <location>
        <begin position="166"/>
        <end position="178"/>
    </location>
</feature>
<keyword evidence="3" id="KW-1185">Reference proteome</keyword>
<feature type="region of interest" description="Disordered" evidence="1">
    <location>
        <begin position="1164"/>
        <end position="1191"/>
    </location>
</feature>
<feature type="region of interest" description="Disordered" evidence="1">
    <location>
        <begin position="1416"/>
        <end position="1465"/>
    </location>
</feature>
<accession>A0A9P0JU34</accession>
<evidence type="ECO:0000313" key="2">
    <source>
        <dbReference type="EMBL" id="CAH1960819.1"/>
    </source>
</evidence>
<reference evidence="2" key="1">
    <citation type="submission" date="2022-03" db="EMBL/GenBank/DDBJ databases">
        <authorList>
            <person name="Sayadi A."/>
        </authorList>
    </citation>
    <scope>NUCLEOTIDE SEQUENCE</scope>
</reference>
<feature type="region of interest" description="Disordered" evidence="1">
    <location>
        <begin position="329"/>
        <end position="348"/>
    </location>
</feature>
<organism evidence="2 3">
    <name type="scientific">Acanthoscelides obtectus</name>
    <name type="common">Bean weevil</name>
    <name type="synonym">Bruchus obtectus</name>
    <dbReference type="NCBI Taxonomy" id="200917"/>
    <lineage>
        <taxon>Eukaryota</taxon>
        <taxon>Metazoa</taxon>
        <taxon>Ecdysozoa</taxon>
        <taxon>Arthropoda</taxon>
        <taxon>Hexapoda</taxon>
        <taxon>Insecta</taxon>
        <taxon>Pterygota</taxon>
        <taxon>Neoptera</taxon>
        <taxon>Endopterygota</taxon>
        <taxon>Coleoptera</taxon>
        <taxon>Polyphaga</taxon>
        <taxon>Cucujiformia</taxon>
        <taxon>Chrysomeloidea</taxon>
        <taxon>Chrysomelidae</taxon>
        <taxon>Bruchinae</taxon>
        <taxon>Bruchini</taxon>
        <taxon>Acanthoscelides</taxon>
    </lineage>
</organism>
<proteinExistence type="predicted"/>
<dbReference type="OrthoDB" id="8197951at2759"/>
<feature type="compositionally biased region" description="Polar residues" evidence="1">
    <location>
        <begin position="1443"/>
        <end position="1461"/>
    </location>
</feature>
<feature type="compositionally biased region" description="Polar residues" evidence="1">
    <location>
        <begin position="1643"/>
        <end position="1658"/>
    </location>
</feature>
<feature type="region of interest" description="Disordered" evidence="1">
    <location>
        <begin position="1544"/>
        <end position="1577"/>
    </location>
</feature>
<feature type="compositionally biased region" description="Polar residues" evidence="1">
    <location>
        <begin position="500"/>
        <end position="512"/>
    </location>
</feature>
<feature type="region of interest" description="Disordered" evidence="1">
    <location>
        <begin position="500"/>
        <end position="520"/>
    </location>
</feature>
<dbReference type="EMBL" id="CAKOFQ010006690">
    <property type="protein sequence ID" value="CAH1960819.1"/>
    <property type="molecule type" value="Genomic_DNA"/>
</dbReference>
<feature type="region of interest" description="Disordered" evidence="1">
    <location>
        <begin position="661"/>
        <end position="691"/>
    </location>
</feature>
<comment type="caution">
    <text evidence="2">The sequence shown here is derived from an EMBL/GenBank/DDBJ whole genome shotgun (WGS) entry which is preliminary data.</text>
</comment>
<protein>
    <submittedName>
        <fullName evidence="2">Uncharacterized protein</fullName>
    </submittedName>
</protein>
<dbReference type="Proteomes" id="UP001152888">
    <property type="component" value="Unassembled WGS sequence"/>
</dbReference>
<evidence type="ECO:0000313" key="3">
    <source>
        <dbReference type="Proteomes" id="UP001152888"/>
    </source>
</evidence>
<name>A0A9P0JU34_ACAOB</name>
<feature type="compositionally biased region" description="Polar residues" evidence="1">
    <location>
        <begin position="265"/>
        <end position="280"/>
    </location>
</feature>
<feature type="compositionally biased region" description="Basic residues" evidence="1">
    <location>
        <begin position="85"/>
        <end position="95"/>
    </location>
</feature>
<feature type="region of interest" description="Disordered" evidence="1">
    <location>
        <begin position="1808"/>
        <end position="1874"/>
    </location>
</feature>
<feature type="compositionally biased region" description="Basic and acidic residues" evidence="1">
    <location>
        <begin position="1164"/>
        <end position="1174"/>
    </location>
</feature>
<feature type="compositionally biased region" description="Basic and acidic residues" evidence="1">
    <location>
        <begin position="333"/>
        <end position="344"/>
    </location>
</feature>
<feature type="compositionally biased region" description="Low complexity" evidence="1">
    <location>
        <begin position="75"/>
        <end position="84"/>
    </location>
</feature>
<sequence length="1941" mass="215076">MRSTTRTQLHQATTTGTCTWTSKSSTGNSAAATSNRAGTATANRNVITADSTSDKFSQDFENLQLSVNQLDVTSQKSKAVVSRSASRRPPTRQRSYRSAAGSATTPLDSAQAVAATNLHRVSRLCHQIHATAVKQAFTRSSVTSATHVKPPSDDDANTVEIVELESTSSDNTNAAATAHGNGSTVTHTNLETPAYNQTFFGKVEQRGFGVVEGIESLRTKSSSSEDIHILSEKSNSANKSIEDLDDLEQLQTWRRTSKLRRSLQFPKQNKESSSINSTSKPIDIPKNSVSVKKMKEDLEKGRRLNTVLRNNSVDLEALDQILQSVSGSVISDKNSEDSECEANKKQKRNSFVTVESIQEVKGRLRRTSSHSSDIYKENGKDDDDVADDGIVVEETSTNGTYTPITAETSRVKSYVYGMEAALLTKKPGVGTGSLESRVKLVNGNSSAKNEDWYNRRKSYGFEQVQAHEDSSSCILKSKKLVESSTDSGICRSSEIVSRTNNSLNENQHNLENGQDHKTNGWKEVTTGQVKKLASTYDSSVVGQGASCWPLKHTELKSTTITIPIVKNNNVVDLPWYDDSGGGEIKRHSIAVDESQYVRRVQPINDPKYRRTSLVTNGSNNTADLFEDETNTTAGIRRTKKVEFCRTEVHFAAESGKVNIVATDEKPPPTQNFRRRRRNSGPLPADFGNKNGTMPVLRFGDSSEEQTMFGVAGDGSGIETGAQMSPRLRRSREAKVNQSASEDRKTFGVVTVNAGDVSCQNNMTTPVASERLTAADEDKKDPLSENEIKGILKNKPIKPKPYHLGEAPSPIPIVTYPSSDEETSSKWGVKLRHVEKSSTYNAKSSSRDSPPIWKSTVTVHNFYEKNSQEQVEDGTAVTPEFQKRLRNLRPTRKSECEYASDSDIKRSTLWNQEDSQGMEQKGCYSTKIHFGEGEATVLENDDRLEGNTTWPTLLKNLPNKDSKPLLQKGQVVRIGKEGHPLNHTVRSKIITSGSENSNTTTTKITIDLSPSPLPEHEYLSAHQRSHFKSTSLILNTIKENTTIKEQQQGFLEGAKRIVNGYQNHLRIHSKQSSPVKMLLNTTSTGRARINQRNCAGHSIHEVEEDYLKVPNMDHNPRKIELKKPIKRLSDNYESDESCTQQNLLQHPKPILDHVDANCCSSRSHGISENRNDEGNTKMTKHIQKGDDPSKLPHSVLIKRKSNKYVYRTDSSSNAYSATNSQRRTMPIASNDYEVLRCPRTDTKSTLSSVNDKIAYSRQVVKNVSDNAQQKSEATIKSSRDGFNDNHRLLLNNPSKTGDISTEAISGAVALNNYDLKLKTEQDSRWGEQNSLEVLKRLYEDANSSEDCSDADKEVQQLMTSRTNGGGGWHIENDGSSEVSGSWSKMRAYKIMWGNRNRTNGATFMSSAQIVDNEKDSAPQLTSHTVADNPPKSTVPVKVTHTKDGSSPTREQPSPTRKVQRNSWPAVRPDITLVEKLSSPSLVGKTEKEDVVGSHLNNDALKQSLRRIADNIVIRQPKKSEMTYFGVKVSPGPEKKVSQAVIKKEPKLSQKPGLLHHHKKSPSPTRCKFNKPRQESPEPIYENIHINNKYKGKEFDSSILDELTKAADQILQSVNGYTDEDSQSKQSTDEEKKKLETIDEARSLKPTTYSTEQKIPSNQKYKLRHTSSTSSVESVTKKKEANEKMTTTAERQAALQQQKKKQEKSDSSTSSKAHLKARRLQRASSREALLHSHGSSSEDLPNRIEVAIRKPRLVRKTKSVQLSMTNGLELKKPNTAGDSPAITKLKEDRCINKADERILNSLPEVRHKTAVSTIRSTSEKMSKDKAKYKHEDMKKKTPSKRDTNRGTISATPTMNSTTNSKPTALQSGAAPTSSKSLTPVKVKTVGVTAAKSDRQRYHQSQQQSNSTTATAASAAITQHRISTANIKKCVNGRPTTMVTNLKT</sequence>
<feature type="region of interest" description="Disordered" evidence="1">
    <location>
        <begin position="75"/>
        <end position="106"/>
    </location>
</feature>
<feature type="compositionally biased region" description="Basic and acidic residues" evidence="1">
    <location>
        <begin position="1625"/>
        <end position="1641"/>
    </location>
</feature>
<feature type="region of interest" description="Disordered" evidence="1">
    <location>
        <begin position="261"/>
        <end position="285"/>
    </location>
</feature>
<feature type="compositionally biased region" description="Basic and acidic residues" evidence="1">
    <location>
        <begin position="1815"/>
        <end position="1842"/>
    </location>
</feature>